<feature type="domain" description="Bacterial Ig" evidence="2">
    <location>
        <begin position="1542"/>
        <end position="1616"/>
    </location>
</feature>
<dbReference type="InterPro" id="IPR044016">
    <property type="entry name" value="Big_13"/>
</dbReference>
<feature type="domain" description="Bacterial Ig" evidence="2">
    <location>
        <begin position="84"/>
        <end position="162"/>
    </location>
</feature>
<dbReference type="EMBL" id="ATHL01000076">
    <property type="protein sequence ID" value="EQB15147.1"/>
    <property type="molecule type" value="Genomic_DNA"/>
</dbReference>
<dbReference type="Pfam" id="PF19077">
    <property type="entry name" value="Big_13"/>
    <property type="match status" value="21"/>
</dbReference>
<dbReference type="Pfam" id="PF00353">
    <property type="entry name" value="HemolysinCabind"/>
    <property type="match status" value="1"/>
</dbReference>
<evidence type="ECO:0000313" key="5">
    <source>
        <dbReference type="Proteomes" id="UP000015527"/>
    </source>
</evidence>
<dbReference type="eggNOG" id="COG2931">
    <property type="taxonomic scope" value="Bacteria"/>
</dbReference>
<protein>
    <submittedName>
        <fullName evidence="4">Uncharacterized protein</fullName>
    </submittedName>
</protein>
<feature type="domain" description="Bacterial Ig-like" evidence="3">
    <location>
        <begin position="2323"/>
        <end position="2406"/>
    </location>
</feature>
<feature type="domain" description="Bacterial Ig-like" evidence="3">
    <location>
        <begin position="1648"/>
        <end position="1723"/>
    </location>
</feature>
<proteinExistence type="predicted"/>
<dbReference type="OrthoDB" id="8481600at2"/>
<gene>
    <name evidence="4" type="ORF">L284_10960</name>
</gene>
<dbReference type="PRINTS" id="PR00313">
    <property type="entry name" value="CABNDNGRPT"/>
</dbReference>
<feature type="domain" description="Bacterial Ig" evidence="2">
    <location>
        <begin position="1259"/>
        <end position="1323"/>
    </location>
</feature>
<feature type="domain" description="Bacterial Ig-like" evidence="3">
    <location>
        <begin position="1752"/>
        <end position="1828"/>
    </location>
</feature>
<dbReference type="Gene3D" id="3.30.420.430">
    <property type="match status" value="10"/>
</dbReference>
<evidence type="ECO:0000259" key="3">
    <source>
        <dbReference type="Pfam" id="PF19077"/>
    </source>
</evidence>
<dbReference type="GO" id="GO:0005509">
    <property type="term" value="F:calcium ion binding"/>
    <property type="evidence" value="ECO:0007669"/>
    <property type="project" value="InterPro"/>
</dbReference>
<dbReference type="InterPro" id="IPR013783">
    <property type="entry name" value="Ig-like_fold"/>
</dbReference>
<feature type="domain" description="Bacterial Ig-like" evidence="3">
    <location>
        <begin position="1461"/>
        <end position="1538"/>
    </location>
</feature>
<feature type="domain" description="Bacterial Ig-like" evidence="3">
    <location>
        <begin position="2737"/>
        <end position="2821"/>
    </location>
</feature>
<feature type="domain" description="Bacterial Ig" evidence="2">
    <location>
        <begin position="468"/>
        <end position="538"/>
    </location>
</feature>
<feature type="domain" description="Bacterial Ig-like" evidence="3">
    <location>
        <begin position="1358"/>
        <end position="1436"/>
    </location>
</feature>
<feature type="domain" description="Bacterial Ig-like" evidence="3">
    <location>
        <begin position="2639"/>
        <end position="2716"/>
    </location>
</feature>
<sequence length="3262" mass="319788">SGGATNDTTPSFSGTTEPGSVVAVFDNGTQIGTAVVAMDGTWTFTPEAPLGEGRHNLTFVAIDAAGNQSAASAAIEFAVDTGVPAAPVLNPTDGTTISGTAEGGATIGLDTDGDGIADATTTAAGDGTWSITLPTPLADGTVISATAADAAGNISGPGSATVDGSIDTTPPAAPVISGGSDDADPVVAPIAAGGSTNDPTPTFGGTTEPGSVVEVFNNGDLIGNALVAPNGSWTFTPTTPLGDGLYSFTFVAVDVAGNRGAASAPFAFTIDTGIPAAPTIRPTNGALISGTAEIGATVSIDIGDDGVIDGVVQADGAGAWTFMPGSPVADGTTISVTATDAAGNISPPATVPVDSSVPVAPGITEIIEDVESGPGVVVRGGVSNDATLTINGTAEPDSTVRVYDGTLLIGTLTASPSGDWTLTTGVLSEGTHEFSVTATDETGNVSGPSVTYGVIVDLSPPALVVDPTDGATLTGTAEAGATVLVDTNGDGTAEQSTVAGDDGRWSVIFTPPLASGALVDVVAVDPAGNPTVPTTVVVDNSIDSTPPPVPLLDRVMDDVDPSQGGLASGDSTNDTQPTFSGTAQPDVLVSIYDNGTLLGTTNADEVGIWTFTPNAPLGEGSHSLTVTTTDTAGNESLASPAFELTVDTGVPAPPVINLSDGTAISGTAEPNAFVNLDLDNDGIFETPVQADASGVWRYQPPLPLGTGPIGAVAIDAAGNTSGPATGTIDTDVPATPTIALVSDDIGTVRDPITNGGSTDDGQPTFSGTGEGNALITLYEGGTVIGTARADGTGAWSVTPSAPLGQGSHTLTITATDAVGNESLPATFTLVVDNAGPAAPIILAVADNVGPVQDPLATGDVTDDAQPTFTGTAEADSTIAVYGNGILLGTTDADSFGFWSFTPPEPLAPGGNSLVFVATDPAGNIGTPSAPFVLTVDSAVPATPTITSAFDDIGSVQGSLATGASTDDPLPVLTGTADPNAQVAILQNGFLVDTVTADAFGVWTFTPADPLGNTTYTYTASVTSAAGVPSASSAPFVLTVSTALPAPPTIGSAADDVGSVTDPLVSGDATDDVLPVLSGTAPLGTTVTVYDNDVAIGLATMDGSGGWTFSPTSALSEGPHVFTARATDAIGNTSPVSGAFTIVVDTSAPLAPEIDPSAGAILTGTAEQNATILLDLDGDGVTDDQTTANEDGDWTYAPGTPLAGGTTVIVTAMDAAGNASGTDRIIIDRTPPQAPSIDRVVDNVGAQVGTVTNGGTSDDTSLDLFGTAEPNATVLVYDAGVLVGTTAAGIDGTWALTVTAAARAAPHSFTATATDPLGNLGPASAPYTVTVDVSPAIAPVITGVTDDVGLIRGNVIDTGVTDDTLPTIVGTAGANATVQVYEGGNLLGTTTANGSGEWSLTLTAALGSGAHRFTAVATNAAGNSAPSVGGYEITVDTSVPSVPTITEAEDNAPGNIDPVSNGGLTNDPTPTLVGRGDPEATVTVYVNGTPVGTTQVLASGDWSFELPSLQDGLQSITVSAANAAGASSGQSPAFAFTLDASVPNAPLVDPTNGTGTLSGTAEPDAAVSIVIDGAAPVTVPVDGSGVWTYPIPGSTPAGAISVTAIDAAGNASPPTAVPIDLTPPLAPQLVSALDDQGDRVGAIGGINATIDDGFPAFTGTAEPNATVRIYDNLNPIGTVQADADGDWSFTPTTALGNGPHSITFEATDAAGNLGPASTALEFTVLTGQPNVPTIAAVSNNEGSAPVLIVGGSATNDPTPLISGSADANALITLYVDGAAVDTVLAGPDGDWAFVSALLLDGPHTIAVSATNAAGNQSTLSGNYAIVVDTVDPLAPTIQASDGTTVVGEAEAGTVITLTVPGDGDYTAIANSRGEWTVTLSTRAADEAVLTAVARDAAGNVSDAGTGVVDYDTNSTPPPIPAITAIEDNAGPVTGLIEDGTVTDDPTPLISGTAAANVLITVYDGDTVIGTTNSDGTGAWSLTLTQGLGEGPHSISATATASGVESISGDATGFTIDLTAPGVPIIETGDGTLLAGTAEANATVIITYPGGSAIVQADGAGNWSYTPNPAFVEGDTVTVIARDAAGNPSQPATAVFDTTAPAVPTISGVDDNVGGVIGPVVPGGGTDDTTPTLTGLAEAGSTVSIYDGTTLLGTTVATGGSWTFTPPVGLGEGPHSFTVTATDAFGNVSAGSVAYELTVVTTTPLAPAISGVADDVGTIRGPLVSGGSTDDPQPTLSGTAGANLTITLYDGADVIGSTTSDPAGAWSITAPALGQGTHVLTVTASNAAGTEGPASAPFTVNVDLTSPALPLVTAVTDDIGAVQGGLAADAQTDDTRPTLTGTADPGTTISIFDNGNLIGTASADGAGAWSFTPTTPLTPGLHALTVTATDAVGNQSAATAPFNLTVDTAPPVAPVITGATDDVGVGSAIPNGGSTDDALPLLTGTAEPNSTVSIYNNGVLLGTAAASGTGAWTFTPLSPLADGPNSFTAVARDPAGNVGGTSAAYVVTVDTTPPAAPVITGALDDATPQTGPLVSGGATNDQTPTISGTAEANASIAVFDNGVLIGTTNADAAGVWSFTPTLSLGDGSHSFTVRATDATGNQGAASAAYTVRVDTSAPAAPTIAGVTDDLGTVQGPVANGGTTNDPVLLLRGTAEAGATLTILANGAAIGTTQVDATGNWTFSPAAGLAEGTYAFTAIATDAAGNPGGPSAAFTITVDLTAPPTPVITNIVDDVAPNIGAIGSGGLSNDASPQLNGTAAANTVVLIYDGSVLLGSTTSNGSGAWSFTPDAAIANGTHSFTAVAVDPAGNASGASNTYGLVVDTAAPVQTIAITLLTTDTGTQGDWSTQDTSPTIGGTLSAPLGAGEQVQVRIDGGAWVNASASGSTWFYGAGTLANGSHSISARVVDAAGNIGNSASQTLNISAIPAQAPIVQASGTSLLGLVGVEALNLIDLSTQSLTAVDPNNNLRSVQVRYAPLLALSLGAYTLTASSVLATELGLQINISNTSGILGIVAPTSTLTITAIGGGTIDNLAVNELLNTVHFQQNVSTLGLDLLNSISITATDSSNLSSTSSTGTLLDLSLLNASGSPNVIEGGLGNDPLNGTAGNDRLYGHAGNDVLNGGAGNDFLRGGAGADTLNGGAGNDTLVYDAADTLIDGGTGTDTLLIDSGTGQVLDLGTANNIRNIEVINLGMGDAGRRINLTEAGVIRATEGSHQLTINGDQNDSVTMTGAVFQGQTLINGEAYNHYSLGTTDVFVDHPVMVVV</sequence>
<dbReference type="Pfam" id="PF17936">
    <property type="entry name" value="Big_6"/>
    <property type="match status" value="8"/>
</dbReference>
<feature type="domain" description="Bacterial Ig-like" evidence="3">
    <location>
        <begin position="957"/>
        <end position="1039"/>
    </location>
</feature>
<feature type="domain" description="Bacterial Ig-like" evidence="3">
    <location>
        <begin position="755"/>
        <end position="833"/>
    </location>
</feature>
<feature type="domain" description="Bacterial Ig" evidence="2">
    <location>
        <begin position="1148"/>
        <end position="1222"/>
    </location>
</feature>
<dbReference type="InterPro" id="IPR018511">
    <property type="entry name" value="Hemolysin-typ_Ca-bd_CS"/>
</dbReference>
<dbReference type="InterPro" id="IPR001343">
    <property type="entry name" value="Hemolysn_Ca-bd"/>
</dbReference>
<feature type="compositionally biased region" description="Polar residues" evidence="1">
    <location>
        <begin position="1"/>
        <end position="18"/>
    </location>
</feature>
<reference evidence="4 5" key="1">
    <citation type="journal article" date="2013" name="Genome Announc.">
        <title>Genome Sequence of Novosphingobium lindaniclasticum LE124T, Isolated from a Hexachlorocyclohexane Dumpsite.</title>
        <authorList>
            <person name="Saxena A."/>
            <person name="Nayyar N."/>
            <person name="Sangwan N."/>
            <person name="Kumari R."/>
            <person name="Khurana J.P."/>
            <person name="Lal R."/>
        </authorList>
    </citation>
    <scope>NUCLEOTIDE SEQUENCE [LARGE SCALE GENOMIC DNA]</scope>
    <source>
        <strain evidence="4 5">LE124</strain>
    </source>
</reference>
<dbReference type="SUPFAM" id="SSF51120">
    <property type="entry name" value="beta-Roll"/>
    <property type="match status" value="1"/>
</dbReference>
<dbReference type="Gene3D" id="2.60.40.10">
    <property type="entry name" value="Immunoglobulins"/>
    <property type="match status" value="18"/>
</dbReference>
<feature type="region of interest" description="Disordered" evidence="1">
    <location>
        <begin position="558"/>
        <end position="582"/>
    </location>
</feature>
<feature type="non-terminal residue" evidence="4">
    <location>
        <position position="1"/>
    </location>
</feature>
<feature type="domain" description="Bacterial Ig-like" evidence="3">
    <location>
        <begin position="562"/>
        <end position="648"/>
    </location>
</feature>
<feature type="region of interest" description="Disordered" evidence="1">
    <location>
        <begin position="1"/>
        <end position="20"/>
    </location>
</feature>
<name>T0HQ14_9SPHN</name>
<comment type="caution">
    <text evidence="4">The sequence shown here is derived from an EMBL/GenBank/DDBJ whole genome shotgun (WGS) entry which is preliminary data.</text>
</comment>
<feature type="domain" description="Bacterial Ig" evidence="2">
    <location>
        <begin position="1833"/>
        <end position="1904"/>
    </location>
</feature>
<dbReference type="PATRIC" id="fig|1096930.3.peg.2172"/>
<feature type="domain" description="Bacterial Ig-like" evidence="3">
    <location>
        <begin position="859"/>
        <end position="936"/>
    </location>
</feature>
<dbReference type="NCBIfam" id="NF033510">
    <property type="entry name" value="Ca_tandemer"/>
    <property type="match status" value="26"/>
</dbReference>
<evidence type="ECO:0000256" key="1">
    <source>
        <dbReference type="SAM" id="MobiDB-lite"/>
    </source>
</evidence>
<feature type="domain" description="Bacterial Ig-like" evidence="3">
    <location>
        <begin position="2124"/>
        <end position="2196"/>
    </location>
</feature>
<dbReference type="Proteomes" id="UP000015527">
    <property type="component" value="Unassembled WGS sequence"/>
</dbReference>
<dbReference type="PROSITE" id="PS00330">
    <property type="entry name" value="HEMOLYSIN_CALCIUM"/>
    <property type="match status" value="3"/>
</dbReference>
<feature type="compositionally biased region" description="Polar residues" evidence="1">
    <location>
        <begin position="569"/>
        <end position="582"/>
    </location>
</feature>
<feature type="domain" description="Bacterial Ig-like" evidence="3">
    <location>
        <begin position="2526"/>
        <end position="2613"/>
    </location>
</feature>
<dbReference type="InterPro" id="IPR041498">
    <property type="entry name" value="Big_6"/>
</dbReference>
<keyword evidence="5" id="KW-1185">Reference proteome</keyword>
<dbReference type="RefSeq" id="WP_021234039.1">
    <property type="nucleotide sequence ID" value="NZ_ATHL01000076.1"/>
</dbReference>
<evidence type="ECO:0000313" key="4">
    <source>
        <dbReference type="EMBL" id="EQB15147.1"/>
    </source>
</evidence>
<feature type="domain" description="Bacterial Ig-like" evidence="3">
    <location>
        <begin position="1925"/>
        <end position="2015"/>
    </location>
</feature>
<feature type="domain" description="Bacterial Ig" evidence="2">
    <location>
        <begin position="275"/>
        <end position="353"/>
    </location>
</feature>
<feature type="region of interest" description="Disordered" evidence="1">
    <location>
        <begin position="1445"/>
        <end position="1476"/>
    </location>
</feature>
<evidence type="ECO:0000259" key="2">
    <source>
        <dbReference type="Pfam" id="PF17936"/>
    </source>
</evidence>
<feature type="domain" description="Bacterial Ig-like" evidence="3">
    <location>
        <begin position="1067"/>
        <end position="1145"/>
    </location>
</feature>
<feature type="domain" description="Bacterial Ig-like" evidence="3">
    <location>
        <begin position="2225"/>
        <end position="2301"/>
    </location>
</feature>
<accession>T0HQ14</accession>
<feature type="domain" description="Bacterial Ig-like" evidence="3">
    <location>
        <begin position="2833"/>
        <end position="2920"/>
    </location>
</feature>
<feature type="domain" description="Bacterial Ig-like" evidence="3">
    <location>
        <begin position="378"/>
        <end position="457"/>
    </location>
</feature>
<feature type="domain" description="Bacterial Ig" evidence="2">
    <location>
        <begin position="2026"/>
        <end position="2092"/>
    </location>
</feature>
<feature type="domain" description="Bacterial Ig-like" evidence="3">
    <location>
        <begin position="4"/>
        <end position="81"/>
    </location>
</feature>
<organism evidence="4 5">
    <name type="scientific">Novosphingobium lindaniclasticum LE124</name>
    <dbReference type="NCBI Taxonomy" id="1096930"/>
    <lineage>
        <taxon>Bacteria</taxon>
        <taxon>Pseudomonadati</taxon>
        <taxon>Pseudomonadota</taxon>
        <taxon>Alphaproteobacteria</taxon>
        <taxon>Sphingomonadales</taxon>
        <taxon>Sphingomonadaceae</taxon>
        <taxon>Novosphingobium</taxon>
    </lineage>
</organism>
<dbReference type="InterPro" id="IPR011049">
    <property type="entry name" value="Serralysin-like_metalloprot_C"/>
</dbReference>
<feature type="domain" description="Bacterial Ig-like" evidence="3">
    <location>
        <begin position="2430"/>
        <end position="2509"/>
    </location>
</feature>
<feature type="domain" description="Bacterial Ig-like" evidence="3">
    <location>
        <begin position="195"/>
        <end position="272"/>
    </location>
</feature>